<dbReference type="InterPro" id="IPR050680">
    <property type="entry name" value="YpeA/RimI_acetyltransf"/>
</dbReference>
<dbReference type="GO" id="GO:0016747">
    <property type="term" value="F:acyltransferase activity, transferring groups other than amino-acyl groups"/>
    <property type="evidence" value="ECO:0007669"/>
    <property type="project" value="InterPro"/>
</dbReference>
<protein>
    <submittedName>
        <fullName evidence="4">N-acetyltransferase</fullName>
    </submittedName>
</protein>
<dbReference type="Gene3D" id="3.40.630.30">
    <property type="match status" value="1"/>
</dbReference>
<evidence type="ECO:0000256" key="1">
    <source>
        <dbReference type="ARBA" id="ARBA00022679"/>
    </source>
</evidence>
<evidence type="ECO:0000313" key="4">
    <source>
        <dbReference type="EMBL" id="POH36690.1"/>
    </source>
</evidence>
<dbReference type="SUPFAM" id="SSF55729">
    <property type="entry name" value="Acyl-CoA N-acyltransferases (Nat)"/>
    <property type="match status" value="1"/>
</dbReference>
<feature type="domain" description="N-acetyltransferase" evidence="3">
    <location>
        <begin position="3"/>
        <end position="172"/>
    </location>
</feature>
<reference evidence="4" key="1">
    <citation type="submission" date="2018-01" db="EMBL/GenBank/DDBJ databases">
        <title>Genome sequnecing of Lactobacillus formosensis KACC 18721.</title>
        <authorList>
            <person name="Kim S.-J."/>
            <person name="Heo J."/>
        </authorList>
    </citation>
    <scope>NUCLEOTIDE SEQUENCE</scope>
    <source>
        <strain evidence="4">KACC 18721</strain>
    </source>
</reference>
<gene>
    <name evidence="4" type="ORF">C2R26_06875</name>
</gene>
<comment type="caution">
    <text evidence="4">The sequence shown here is derived from an EMBL/GenBank/DDBJ whole genome shotgun (WGS) entry which is preliminary data.</text>
</comment>
<organism evidence="4">
    <name type="scientific">Companilactobacillus formosensis</name>
    <dbReference type="NCBI Taxonomy" id="1617889"/>
    <lineage>
        <taxon>Bacteria</taxon>
        <taxon>Bacillati</taxon>
        <taxon>Bacillota</taxon>
        <taxon>Bacilli</taxon>
        <taxon>Lactobacillales</taxon>
        <taxon>Lactobacillaceae</taxon>
        <taxon>Companilactobacillus</taxon>
    </lineage>
</organism>
<dbReference type="PANTHER" id="PTHR43420:SF47">
    <property type="entry name" value="N-ACETYLTRANSFERASE DOMAIN-CONTAINING PROTEIN"/>
    <property type="match status" value="1"/>
</dbReference>
<dbReference type="EMBL" id="PPWZ01000047">
    <property type="protein sequence ID" value="POH36690.1"/>
    <property type="molecule type" value="Genomic_DNA"/>
</dbReference>
<name>A0A2P4R634_9LACO</name>
<keyword evidence="2" id="KW-0012">Acyltransferase</keyword>
<dbReference type="InterPro" id="IPR016181">
    <property type="entry name" value="Acyl_CoA_acyltransferase"/>
</dbReference>
<dbReference type="CDD" id="cd04301">
    <property type="entry name" value="NAT_SF"/>
    <property type="match status" value="1"/>
</dbReference>
<accession>A0A2P4R634</accession>
<evidence type="ECO:0000259" key="3">
    <source>
        <dbReference type="PROSITE" id="PS51186"/>
    </source>
</evidence>
<proteinExistence type="predicted"/>
<dbReference type="PANTHER" id="PTHR43420">
    <property type="entry name" value="ACETYLTRANSFERASE"/>
    <property type="match status" value="1"/>
</dbReference>
<keyword evidence="1 4" id="KW-0808">Transferase</keyword>
<sequence length="172" mass="20149">MTIKIKKCTVKDAEELQTVSIETFADTFGPYNTVQDLNGYLDKAYDLNVLRQELNNPNSEFYFLKVDGQVAGYIKLNVFDAQTEKMTKNDLEIQRIYIREQFKRHGFGKMLLELGIDQAIKLAKENVWLGVWESNFAAQKFYESMGFKRFSEHKFIMGNSTQMDYLLKKKLR</sequence>
<dbReference type="PROSITE" id="PS51186">
    <property type="entry name" value="GNAT"/>
    <property type="match status" value="1"/>
</dbReference>
<dbReference type="Pfam" id="PF00583">
    <property type="entry name" value="Acetyltransf_1"/>
    <property type="match status" value="1"/>
</dbReference>
<evidence type="ECO:0000256" key="2">
    <source>
        <dbReference type="ARBA" id="ARBA00023315"/>
    </source>
</evidence>
<dbReference type="InterPro" id="IPR000182">
    <property type="entry name" value="GNAT_dom"/>
</dbReference>
<dbReference type="AlphaFoldDB" id="A0A2P4R634"/>